<proteinExistence type="predicted"/>
<dbReference type="AlphaFoldDB" id="H2BYD7"/>
<organism evidence="1 2">
    <name type="scientific">Gillisia limnaea (strain DSM 15749 / LMG 21470 / R-8282)</name>
    <dbReference type="NCBI Taxonomy" id="865937"/>
    <lineage>
        <taxon>Bacteria</taxon>
        <taxon>Pseudomonadati</taxon>
        <taxon>Bacteroidota</taxon>
        <taxon>Flavobacteriia</taxon>
        <taxon>Flavobacteriales</taxon>
        <taxon>Flavobacteriaceae</taxon>
        <taxon>Gillisia</taxon>
    </lineage>
</organism>
<keyword evidence="2" id="KW-1185">Reference proteome</keyword>
<name>H2BYD7_GILLR</name>
<gene>
    <name evidence="1" type="ORF">Gilli_2660</name>
</gene>
<dbReference type="RefSeq" id="WP_006989583.1">
    <property type="nucleotide sequence ID" value="NZ_JH594606.1"/>
</dbReference>
<dbReference type="eggNOG" id="ENOG50310M5">
    <property type="taxonomic scope" value="Bacteria"/>
</dbReference>
<protein>
    <submittedName>
        <fullName evidence="1">Uncharacterized protein</fullName>
    </submittedName>
</protein>
<dbReference type="Proteomes" id="UP000003844">
    <property type="component" value="Unassembled WGS sequence"/>
</dbReference>
<reference evidence="2" key="1">
    <citation type="journal article" date="2012" name="Stand. Genomic Sci.">
        <title>Genome sequence of the Antarctic rhodopsins-containing flavobacterium Gillisia limnaea type strain (R-8282(T)).</title>
        <authorList>
            <person name="Riedel T."/>
            <person name="Held B."/>
            <person name="Nolan M."/>
            <person name="Lucas S."/>
            <person name="Lapidus A."/>
            <person name="Tice H."/>
            <person name="Del Rio T.G."/>
            <person name="Cheng J.F."/>
            <person name="Han C."/>
            <person name="Tapia R."/>
            <person name="Goodwin L.A."/>
            <person name="Pitluck S."/>
            <person name="Liolios K."/>
            <person name="Mavromatis K."/>
            <person name="Pagani I."/>
            <person name="Ivanova N."/>
            <person name="Mikhailova N."/>
            <person name="Pati A."/>
            <person name="Chen A."/>
            <person name="Palaniappan K."/>
            <person name="Land M."/>
            <person name="Rohde M."/>
            <person name="Tindall B.J."/>
            <person name="Detter J.C."/>
            <person name="Goker M."/>
            <person name="Bristow J."/>
            <person name="Eisen J.A."/>
            <person name="Markowitz V."/>
            <person name="Hugenholtz P."/>
            <person name="Kyrpides N.C."/>
            <person name="Klenk H.P."/>
            <person name="Woyke T."/>
        </authorList>
    </citation>
    <scope>NUCLEOTIDE SEQUENCE [LARGE SCALE GENOMIC DNA]</scope>
    <source>
        <strain evidence="2">DSM 15749 / LMG 21470 / R-8282</strain>
    </source>
</reference>
<evidence type="ECO:0000313" key="1">
    <source>
        <dbReference type="EMBL" id="EHQ03276.1"/>
    </source>
</evidence>
<dbReference type="OrthoDB" id="1440784at2"/>
<sequence length="112" mass="12793">MNNFTPETTESIIDEVKNLISYSLSNLEEDKSGFENFHKSVVEIYFNAKKISMDYSAQTIDLQLPTSNKEYTGITFECLDLCGFLRSCIKCDEKSLSFYQELLSQHNIVIAA</sequence>
<dbReference type="EMBL" id="JH594606">
    <property type="protein sequence ID" value="EHQ03276.1"/>
    <property type="molecule type" value="Genomic_DNA"/>
</dbReference>
<evidence type="ECO:0000313" key="2">
    <source>
        <dbReference type="Proteomes" id="UP000003844"/>
    </source>
</evidence>
<accession>H2BYD7</accession>
<dbReference type="HOGENOM" id="CLU_163297_0_0_10"/>